<keyword evidence="3" id="KW-0171">Cobalt transport</keyword>
<evidence type="ECO:0000256" key="12">
    <source>
        <dbReference type="ARBA" id="ARBA00023285"/>
    </source>
</evidence>
<reference evidence="15" key="1">
    <citation type="submission" date="2023-07" db="EMBL/GenBank/DDBJ databases">
        <title>Draft genome sequence of Agarivorans aestuarii strain ZMCS4, a CAZymes producing bacteria isolated from the marine brown algae Clodostephus spongiosus.</title>
        <authorList>
            <person name="Lorente B."/>
            <person name="Cabral C."/>
            <person name="Frias J."/>
            <person name="Faria J."/>
            <person name="Toubarro D."/>
        </authorList>
    </citation>
    <scope>NUCLEOTIDE SEQUENCE [LARGE SCALE GENOMIC DNA]</scope>
    <source>
        <strain evidence="15">ZMCS4</strain>
    </source>
</reference>
<keyword evidence="11 13" id="KW-0472">Membrane</keyword>
<keyword evidence="6" id="KW-0533">Nickel</keyword>
<protein>
    <recommendedName>
        <fullName evidence="13">Nickel/cobalt efflux system</fullName>
    </recommendedName>
</protein>
<keyword evidence="8 13" id="KW-1133">Transmembrane helix</keyword>
<evidence type="ECO:0000256" key="1">
    <source>
        <dbReference type="ARBA" id="ARBA00002510"/>
    </source>
</evidence>
<reference evidence="14 15" key="2">
    <citation type="submission" date="2023-12" db="EMBL/GenBank/DDBJ databases">
        <authorList>
            <consortium name="Cladostephus spongiosus"/>
            <person name="Lorente B."/>
            <person name="Cabral C."/>
            <person name="Frias J."/>
            <person name="Faria J."/>
            <person name="Toubarro D."/>
        </authorList>
    </citation>
    <scope>NUCLEOTIDE SEQUENCE [LARGE SCALE GENOMIC DNA]</scope>
    <source>
        <strain evidence="14 15">ZMCS4</strain>
    </source>
</reference>
<dbReference type="Pfam" id="PF03824">
    <property type="entry name" value="NicO"/>
    <property type="match status" value="1"/>
</dbReference>
<feature type="transmembrane region" description="Helical" evidence="13">
    <location>
        <begin position="63"/>
        <end position="84"/>
    </location>
</feature>
<sequence length="333" mass="36085">MMNRNHRPALLLLTTLLLIGLVGFYLWQAFPQFWLQSQRWQMELSRYISQLFNLASQHPVEAMWTTLIASLSYGFLHAVGPGHGKVIMSTYLSTHPAKLKTSLKLSLCAAMLQAIVAISLVSVLLLVLDSGISQINAQAEHLINMSYVAMILLGLIVAWKALKQYFASTKSKSIVSIKQPIIGEQLKVSAVPFAAVGSAASDTCDCGHQHVANADMLSHANSRKDYLAIVFSIGIRPCSGALMALIFAKSLNVYWLGVISALAMGFGTAVAIGLLAWLSLSGGKFAKRYSALSDRKYQVFRLSAKLVAASLICLIGGVMLLSQPVVFSPILSN</sequence>
<evidence type="ECO:0000256" key="8">
    <source>
        <dbReference type="ARBA" id="ARBA00022989"/>
    </source>
</evidence>
<keyword evidence="12" id="KW-0170">Cobalt</keyword>
<keyword evidence="7 13" id="KW-0812">Transmembrane</keyword>
<organism evidence="14 15">
    <name type="scientific">Agarivorans aestuarii</name>
    <dbReference type="NCBI Taxonomy" id="1563703"/>
    <lineage>
        <taxon>Bacteria</taxon>
        <taxon>Pseudomonadati</taxon>
        <taxon>Pseudomonadota</taxon>
        <taxon>Gammaproteobacteria</taxon>
        <taxon>Alteromonadales</taxon>
        <taxon>Alteromonadaceae</taxon>
        <taxon>Agarivorans</taxon>
    </lineage>
</organism>
<evidence type="ECO:0000256" key="3">
    <source>
        <dbReference type="ARBA" id="ARBA00022426"/>
    </source>
</evidence>
<keyword evidence="15" id="KW-1185">Reference proteome</keyword>
<dbReference type="PANTHER" id="PTHR40659:SF1">
    <property type="entry name" value="NICKEL_COBALT EFFLUX SYSTEM RCNA"/>
    <property type="match status" value="1"/>
</dbReference>
<comment type="subcellular location">
    <subcellularLocation>
        <location evidence="2 13">Cell membrane</location>
        <topology evidence="2 13">Multi-pass membrane protein</topology>
    </subcellularLocation>
</comment>
<evidence type="ECO:0000256" key="13">
    <source>
        <dbReference type="RuleBase" id="RU362101"/>
    </source>
</evidence>
<feature type="transmembrane region" description="Helical" evidence="13">
    <location>
        <begin position="226"/>
        <end position="248"/>
    </location>
</feature>
<evidence type="ECO:0000256" key="5">
    <source>
        <dbReference type="ARBA" id="ARBA00022475"/>
    </source>
</evidence>
<keyword evidence="10" id="KW-0921">Nickel transport</keyword>
<dbReference type="RefSeq" id="WP_329776519.1">
    <property type="nucleotide sequence ID" value="NZ_JAYDYW010000015.1"/>
</dbReference>
<evidence type="ECO:0000256" key="11">
    <source>
        <dbReference type="ARBA" id="ARBA00023136"/>
    </source>
</evidence>
<evidence type="ECO:0000256" key="2">
    <source>
        <dbReference type="ARBA" id="ARBA00004651"/>
    </source>
</evidence>
<evidence type="ECO:0000256" key="7">
    <source>
        <dbReference type="ARBA" id="ARBA00022692"/>
    </source>
</evidence>
<evidence type="ECO:0000256" key="10">
    <source>
        <dbReference type="ARBA" id="ARBA00023112"/>
    </source>
</evidence>
<keyword evidence="5" id="KW-1003">Cell membrane</keyword>
<feature type="transmembrane region" description="Helical" evidence="13">
    <location>
        <begin position="254"/>
        <end position="278"/>
    </location>
</feature>
<evidence type="ECO:0000256" key="9">
    <source>
        <dbReference type="ARBA" id="ARBA00023065"/>
    </source>
</evidence>
<dbReference type="EMBL" id="JAYDYW010000015">
    <property type="protein sequence ID" value="MEE1675715.1"/>
    <property type="molecule type" value="Genomic_DNA"/>
</dbReference>
<gene>
    <name evidence="14" type="ORF">SNR37_001041</name>
</gene>
<evidence type="ECO:0000256" key="4">
    <source>
        <dbReference type="ARBA" id="ARBA00022448"/>
    </source>
</evidence>
<evidence type="ECO:0000256" key="6">
    <source>
        <dbReference type="ARBA" id="ARBA00022596"/>
    </source>
</evidence>
<dbReference type="InterPro" id="IPR011541">
    <property type="entry name" value="Ni/Co_transpt_high_affinity"/>
</dbReference>
<dbReference type="Proteomes" id="UP001310248">
    <property type="component" value="Unassembled WGS sequence"/>
</dbReference>
<comment type="function">
    <text evidence="1">Efflux system for nickel and cobalt.</text>
</comment>
<evidence type="ECO:0000313" key="15">
    <source>
        <dbReference type="Proteomes" id="UP001310248"/>
    </source>
</evidence>
<accession>A0ABU7GB76</accession>
<keyword evidence="9" id="KW-0406">Ion transport</keyword>
<feature type="transmembrane region" description="Helical" evidence="13">
    <location>
        <begin position="299"/>
        <end position="321"/>
    </location>
</feature>
<feature type="transmembrane region" description="Helical" evidence="13">
    <location>
        <begin position="105"/>
        <end position="127"/>
    </location>
</feature>
<dbReference type="InterPro" id="IPR051224">
    <property type="entry name" value="NiCoT_RcnA"/>
</dbReference>
<comment type="caution">
    <text evidence="14">The sequence shown here is derived from an EMBL/GenBank/DDBJ whole genome shotgun (WGS) entry which is preliminary data.</text>
</comment>
<proteinExistence type="inferred from homology"/>
<name>A0ABU7GB76_9ALTE</name>
<evidence type="ECO:0000313" key="14">
    <source>
        <dbReference type="EMBL" id="MEE1675715.1"/>
    </source>
</evidence>
<feature type="transmembrane region" description="Helical" evidence="13">
    <location>
        <begin position="142"/>
        <end position="162"/>
    </location>
</feature>
<comment type="similarity">
    <text evidence="13">Belongs to the NiCoT transporter (TC 2.A.52) family.</text>
</comment>
<keyword evidence="4 13" id="KW-0813">Transport</keyword>
<dbReference type="PANTHER" id="PTHR40659">
    <property type="entry name" value="NICKEL/COBALT EFFLUX SYSTEM RCNA"/>
    <property type="match status" value="1"/>
</dbReference>